<dbReference type="Proteomes" id="UP001060085">
    <property type="component" value="Linkage Group LG02"/>
</dbReference>
<name>A0ACC0BWV8_CATRO</name>
<sequence>MYTVGSQPPRISQQRPSGDSRSLLSVDQQNPTADGKVTIGEYLPKQKPAADNRLNLPHAVSSTMFFTLEEQKPTADGRFPIYCVLGIFELKCPSRAPAEPQRYFIQESDLLFQKPAQMAFQFAYPLYTCGIFDPHIEDNVILSVGDIQERQGVVTRAKVKQLKSHKDRIEQEKFQGLNFDVQDFRGNMLKF</sequence>
<accession>A0ACC0BWV8</accession>
<organism evidence="1 2">
    <name type="scientific">Catharanthus roseus</name>
    <name type="common">Madagascar periwinkle</name>
    <name type="synonym">Vinca rosea</name>
    <dbReference type="NCBI Taxonomy" id="4058"/>
    <lineage>
        <taxon>Eukaryota</taxon>
        <taxon>Viridiplantae</taxon>
        <taxon>Streptophyta</taxon>
        <taxon>Embryophyta</taxon>
        <taxon>Tracheophyta</taxon>
        <taxon>Spermatophyta</taxon>
        <taxon>Magnoliopsida</taxon>
        <taxon>eudicotyledons</taxon>
        <taxon>Gunneridae</taxon>
        <taxon>Pentapetalae</taxon>
        <taxon>asterids</taxon>
        <taxon>lamiids</taxon>
        <taxon>Gentianales</taxon>
        <taxon>Apocynaceae</taxon>
        <taxon>Rauvolfioideae</taxon>
        <taxon>Vinceae</taxon>
        <taxon>Catharanthinae</taxon>
        <taxon>Catharanthus</taxon>
    </lineage>
</organism>
<reference evidence="2" key="1">
    <citation type="journal article" date="2023" name="Nat. Plants">
        <title>Single-cell RNA sequencing provides a high-resolution roadmap for understanding the multicellular compartmentation of specialized metabolism.</title>
        <authorList>
            <person name="Sun S."/>
            <person name="Shen X."/>
            <person name="Li Y."/>
            <person name="Li Y."/>
            <person name="Wang S."/>
            <person name="Li R."/>
            <person name="Zhang H."/>
            <person name="Shen G."/>
            <person name="Guo B."/>
            <person name="Wei J."/>
            <person name="Xu J."/>
            <person name="St-Pierre B."/>
            <person name="Chen S."/>
            <person name="Sun C."/>
        </authorList>
    </citation>
    <scope>NUCLEOTIDE SEQUENCE [LARGE SCALE GENOMIC DNA]</scope>
</reference>
<gene>
    <name evidence="1" type="ORF">M9H77_08019</name>
</gene>
<proteinExistence type="predicted"/>
<evidence type="ECO:0000313" key="2">
    <source>
        <dbReference type="Proteomes" id="UP001060085"/>
    </source>
</evidence>
<comment type="caution">
    <text evidence="1">The sequence shown here is derived from an EMBL/GenBank/DDBJ whole genome shotgun (WGS) entry which is preliminary data.</text>
</comment>
<keyword evidence="2" id="KW-1185">Reference proteome</keyword>
<protein>
    <submittedName>
        <fullName evidence="1">Uncharacterized protein</fullName>
    </submittedName>
</protein>
<evidence type="ECO:0000313" key="1">
    <source>
        <dbReference type="EMBL" id="KAI5677069.1"/>
    </source>
</evidence>
<dbReference type="EMBL" id="CM044702">
    <property type="protein sequence ID" value="KAI5677069.1"/>
    <property type="molecule type" value="Genomic_DNA"/>
</dbReference>